<dbReference type="EMBL" id="BARU01029138">
    <property type="protein sequence ID" value="GAH63672.1"/>
    <property type="molecule type" value="Genomic_DNA"/>
</dbReference>
<accession>X1H2M7</accession>
<evidence type="ECO:0000313" key="1">
    <source>
        <dbReference type="EMBL" id="GAH63672.1"/>
    </source>
</evidence>
<dbReference type="AlphaFoldDB" id="X1H2M7"/>
<gene>
    <name evidence="1" type="ORF">S03H2_46416</name>
</gene>
<protein>
    <submittedName>
        <fullName evidence="1">Uncharacterized protein</fullName>
    </submittedName>
</protein>
<feature type="non-terminal residue" evidence="1">
    <location>
        <position position="1"/>
    </location>
</feature>
<reference evidence="1" key="1">
    <citation type="journal article" date="2014" name="Front. Microbiol.">
        <title>High frequency of phylogenetically diverse reductive dehalogenase-homologous genes in deep subseafloor sedimentary metagenomes.</title>
        <authorList>
            <person name="Kawai M."/>
            <person name="Futagami T."/>
            <person name="Toyoda A."/>
            <person name="Takaki Y."/>
            <person name="Nishi S."/>
            <person name="Hori S."/>
            <person name="Arai W."/>
            <person name="Tsubouchi T."/>
            <person name="Morono Y."/>
            <person name="Uchiyama I."/>
            <person name="Ito T."/>
            <person name="Fujiyama A."/>
            <person name="Inagaki F."/>
            <person name="Takami H."/>
        </authorList>
    </citation>
    <scope>NUCLEOTIDE SEQUENCE</scope>
    <source>
        <strain evidence="1">Expedition CK06-06</strain>
    </source>
</reference>
<proteinExistence type="predicted"/>
<sequence>YGILSVAQTEGLRHAAFVRYVDIYVVAPPPCTPPECDTLVLGH</sequence>
<name>X1H2M7_9ZZZZ</name>
<comment type="caution">
    <text evidence="1">The sequence shown here is derived from an EMBL/GenBank/DDBJ whole genome shotgun (WGS) entry which is preliminary data.</text>
</comment>
<organism evidence="1">
    <name type="scientific">marine sediment metagenome</name>
    <dbReference type="NCBI Taxonomy" id="412755"/>
    <lineage>
        <taxon>unclassified sequences</taxon>
        <taxon>metagenomes</taxon>
        <taxon>ecological metagenomes</taxon>
    </lineage>
</organism>